<feature type="domain" description="Reverse transcriptase" evidence="2">
    <location>
        <begin position="147"/>
        <end position="361"/>
    </location>
</feature>
<protein>
    <submittedName>
        <fullName evidence="3">Retrotransposable element Tf2 protein</fullName>
    </submittedName>
</protein>
<dbReference type="AlphaFoldDB" id="A0A8H8NKW4"/>
<dbReference type="GO" id="GO:0003824">
    <property type="term" value="F:catalytic activity"/>
    <property type="evidence" value="ECO:0007669"/>
    <property type="project" value="UniProtKB-KW"/>
</dbReference>
<evidence type="ECO:0000256" key="1">
    <source>
        <dbReference type="ARBA" id="ARBA00023268"/>
    </source>
</evidence>
<dbReference type="InterPro" id="IPR050951">
    <property type="entry name" value="Retrovirus_Pol_polyprotein"/>
</dbReference>
<proteinExistence type="predicted"/>
<dbReference type="FunFam" id="3.30.70.270:FF:000063">
    <property type="entry name" value="Zinc knuckle domaincontaining protein"/>
    <property type="match status" value="1"/>
</dbReference>
<name>A0A8H8NKW4_9AGAM</name>
<dbReference type="GeneID" id="67025900"/>
<dbReference type="InterPro" id="IPR041577">
    <property type="entry name" value="RT_RNaseH_2"/>
</dbReference>
<dbReference type="KEGG" id="rsx:RhiXN_03620"/>
<dbReference type="InterPro" id="IPR000477">
    <property type="entry name" value="RT_dom"/>
</dbReference>
<dbReference type="CDD" id="cd09274">
    <property type="entry name" value="RNase_HI_RT_Ty3"/>
    <property type="match status" value="1"/>
</dbReference>
<dbReference type="InterPro" id="IPR043502">
    <property type="entry name" value="DNA/RNA_pol_sf"/>
</dbReference>
<sequence length="637" mass="72905">MILRDYPTDPIKTLINSGATSNFISPSLVEKLKIPKTQLENPQVVRMLDGTISQTGSTLAILGMTWLTNKSPLINWQQGLITFPEQVQIASKEEANSDPLANLPTQYHKFAKVFGEEEFKMPNLPLDQYGMTNAKSKALKQHIDKELATGKIRPSTSSAGTPVMFVKKVDGSLRLVVDYRKLNDVTHKNVYPLPRQDDLMAKLQNAKLFTKLDLQWGYNNVRIKEGNEWKTAFRTKYGLFEYLVMPFGLTNAPAAFQHFMNNLFQDLIDVTVVIYLDDILIFSEDPKKHPEHVREVLLRLMKNQLFCKLSECHFHLTTVNYLGIVISPAGFSMDQKKTKVVTSWPQPKTVKQVQAFLGFVNYLWQFIPNFSSVARPLHNLTKKETLWLWGTPEEQAFQELKALVTKAPVLIHSNPDLPYYLETDASGVAMGAILSQRGSDNRLHPIAYMSKSFSGAKANYDTHNKELLAIIKALEEWQIFLEATDKPIQVFTDHRNLEYWMQARTFNQRHARWRIFLSNFNFKIHYCPGKQSGKPDALSRRADYVEATQEPEVMLPAKVFANTSEAELEIVTDIQAKLREDPSLESIIKFLTEDTEDAPMSIQKAYKDYNWECYGYDISSLICTYFINFTSNPTVNK</sequence>
<dbReference type="Gene3D" id="3.30.70.270">
    <property type="match status" value="2"/>
</dbReference>
<dbReference type="EMBL" id="CP059658">
    <property type="protein sequence ID" value="QRW15619.1"/>
    <property type="molecule type" value="Genomic_DNA"/>
</dbReference>
<dbReference type="Pfam" id="PF17919">
    <property type="entry name" value="RT_RNaseH_2"/>
    <property type="match status" value="1"/>
</dbReference>
<evidence type="ECO:0000313" key="3">
    <source>
        <dbReference type="EMBL" id="QRW15619.1"/>
    </source>
</evidence>
<dbReference type="PANTHER" id="PTHR37984">
    <property type="entry name" value="PROTEIN CBG26694"/>
    <property type="match status" value="1"/>
</dbReference>
<evidence type="ECO:0000313" key="4">
    <source>
        <dbReference type="Proteomes" id="UP000650533"/>
    </source>
</evidence>
<keyword evidence="1" id="KW-0511">Multifunctional enzyme</keyword>
<dbReference type="Pfam" id="PF00078">
    <property type="entry name" value="RVT_1"/>
    <property type="match status" value="1"/>
</dbReference>
<dbReference type="SUPFAM" id="SSF56672">
    <property type="entry name" value="DNA/RNA polymerases"/>
    <property type="match status" value="1"/>
</dbReference>
<dbReference type="FunFam" id="3.10.20.370:FF:000001">
    <property type="entry name" value="Retrovirus-related Pol polyprotein from transposon 17.6-like protein"/>
    <property type="match status" value="1"/>
</dbReference>
<dbReference type="Proteomes" id="UP000650533">
    <property type="component" value="Chromosome 1"/>
</dbReference>
<reference evidence="3" key="1">
    <citation type="submission" date="2020-05" db="EMBL/GenBank/DDBJ databases">
        <title>Evolutionary and genomic comparisons of hybrid uninucleate and nonhybrid Rhizoctonia fungi.</title>
        <authorList>
            <person name="Li C."/>
            <person name="Chen X."/>
        </authorList>
    </citation>
    <scope>NUCLEOTIDE SEQUENCE</scope>
    <source>
        <strain evidence="3">AG-1 IA</strain>
    </source>
</reference>
<dbReference type="Gene3D" id="3.10.20.370">
    <property type="match status" value="1"/>
</dbReference>
<dbReference type="CDD" id="cd01647">
    <property type="entry name" value="RT_LTR"/>
    <property type="match status" value="1"/>
</dbReference>
<dbReference type="PANTHER" id="PTHR37984:SF5">
    <property type="entry name" value="PROTEIN NYNRIN-LIKE"/>
    <property type="match status" value="1"/>
</dbReference>
<dbReference type="CDD" id="cd00303">
    <property type="entry name" value="retropepsin_like"/>
    <property type="match status" value="1"/>
</dbReference>
<dbReference type="InterPro" id="IPR043128">
    <property type="entry name" value="Rev_trsase/Diguanyl_cyclase"/>
</dbReference>
<dbReference type="Gene3D" id="3.10.10.10">
    <property type="entry name" value="HIV Type 1 Reverse Transcriptase, subunit A, domain 1"/>
    <property type="match status" value="1"/>
</dbReference>
<evidence type="ECO:0000259" key="2">
    <source>
        <dbReference type="PROSITE" id="PS50878"/>
    </source>
</evidence>
<organism evidence="3 4">
    <name type="scientific">Rhizoctonia solani</name>
    <dbReference type="NCBI Taxonomy" id="456999"/>
    <lineage>
        <taxon>Eukaryota</taxon>
        <taxon>Fungi</taxon>
        <taxon>Dikarya</taxon>
        <taxon>Basidiomycota</taxon>
        <taxon>Agaricomycotina</taxon>
        <taxon>Agaricomycetes</taxon>
        <taxon>Cantharellales</taxon>
        <taxon>Ceratobasidiaceae</taxon>
        <taxon>Rhizoctonia</taxon>
    </lineage>
</organism>
<dbReference type="PROSITE" id="PS50878">
    <property type="entry name" value="RT_POL"/>
    <property type="match status" value="1"/>
</dbReference>
<accession>A0A8H8NKW4</accession>
<dbReference type="RefSeq" id="XP_043175856.1">
    <property type="nucleotide sequence ID" value="XM_043323437.1"/>
</dbReference>
<gene>
    <name evidence="3" type="ORF">RhiXN_03620</name>
</gene>